<reference evidence="1" key="2">
    <citation type="journal article" date="2015" name="Data Brief">
        <title>Shoot transcriptome of the giant reed, Arundo donax.</title>
        <authorList>
            <person name="Barrero R.A."/>
            <person name="Guerrero F.D."/>
            <person name="Moolhuijzen P."/>
            <person name="Goolsby J.A."/>
            <person name="Tidwell J."/>
            <person name="Bellgard S.E."/>
            <person name="Bellgard M.I."/>
        </authorList>
    </citation>
    <scope>NUCLEOTIDE SEQUENCE</scope>
    <source>
        <tissue evidence="1">Shoot tissue taken approximately 20 cm above the soil surface</tissue>
    </source>
</reference>
<dbReference type="EMBL" id="GBRH01248541">
    <property type="protein sequence ID" value="JAD49354.1"/>
    <property type="molecule type" value="Transcribed_RNA"/>
</dbReference>
<reference evidence="1" key="1">
    <citation type="submission" date="2014-09" db="EMBL/GenBank/DDBJ databases">
        <authorList>
            <person name="Magalhaes I.L.F."/>
            <person name="Oliveira U."/>
            <person name="Santos F.R."/>
            <person name="Vidigal T.H.D.A."/>
            <person name="Brescovit A.D."/>
            <person name="Santos A.J."/>
        </authorList>
    </citation>
    <scope>NUCLEOTIDE SEQUENCE</scope>
    <source>
        <tissue evidence="1">Shoot tissue taken approximately 20 cm above the soil surface</tissue>
    </source>
</reference>
<organism evidence="1">
    <name type="scientific">Arundo donax</name>
    <name type="common">Giant reed</name>
    <name type="synonym">Donax arundinaceus</name>
    <dbReference type="NCBI Taxonomy" id="35708"/>
    <lineage>
        <taxon>Eukaryota</taxon>
        <taxon>Viridiplantae</taxon>
        <taxon>Streptophyta</taxon>
        <taxon>Embryophyta</taxon>
        <taxon>Tracheophyta</taxon>
        <taxon>Spermatophyta</taxon>
        <taxon>Magnoliopsida</taxon>
        <taxon>Liliopsida</taxon>
        <taxon>Poales</taxon>
        <taxon>Poaceae</taxon>
        <taxon>PACMAD clade</taxon>
        <taxon>Arundinoideae</taxon>
        <taxon>Arundineae</taxon>
        <taxon>Arundo</taxon>
    </lineage>
</organism>
<sequence length="53" mass="6024">MPLASTFWTLGVFLLPLTPPFVCHSLHRPLFFLCTVASSSWSSMWLSFAHINK</sequence>
<protein>
    <submittedName>
        <fullName evidence="1">Uncharacterized protein</fullName>
    </submittedName>
</protein>
<dbReference type="AlphaFoldDB" id="A0A0A9ACG3"/>
<evidence type="ECO:0000313" key="1">
    <source>
        <dbReference type="EMBL" id="JAD49354.1"/>
    </source>
</evidence>
<proteinExistence type="predicted"/>
<name>A0A0A9ACG3_ARUDO</name>
<accession>A0A0A9ACG3</accession>